<dbReference type="InterPro" id="IPR057263">
    <property type="entry name" value="COR-B"/>
</dbReference>
<reference evidence="12 13" key="1">
    <citation type="submission" date="2021-04" db="EMBL/GenBank/DDBJ databases">
        <authorList>
            <person name="Ivanova A."/>
        </authorList>
    </citation>
    <scope>NUCLEOTIDE SEQUENCE [LARGE SCALE GENOMIC DNA]</scope>
    <source>
        <strain evidence="12 13">G18</strain>
    </source>
</reference>
<dbReference type="Pfam" id="PF16095">
    <property type="entry name" value="COR-A"/>
    <property type="match status" value="1"/>
</dbReference>
<dbReference type="InterPro" id="IPR020859">
    <property type="entry name" value="ROC"/>
</dbReference>
<dbReference type="SMART" id="SM00175">
    <property type="entry name" value="RAB"/>
    <property type="match status" value="1"/>
</dbReference>
<evidence type="ECO:0000256" key="4">
    <source>
        <dbReference type="ARBA" id="ARBA00022737"/>
    </source>
</evidence>
<keyword evidence="7" id="KW-0067">ATP-binding</keyword>
<organism evidence="12 13">
    <name type="scientific">Gemmata palustris</name>
    <dbReference type="NCBI Taxonomy" id="2822762"/>
    <lineage>
        <taxon>Bacteria</taxon>
        <taxon>Pseudomonadati</taxon>
        <taxon>Planctomycetota</taxon>
        <taxon>Planctomycetia</taxon>
        <taxon>Gemmatales</taxon>
        <taxon>Gemmataceae</taxon>
        <taxon>Gemmata</taxon>
    </lineage>
</organism>
<dbReference type="Pfam" id="PF13516">
    <property type="entry name" value="LRR_6"/>
    <property type="match status" value="1"/>
</dbReference>
<gene>
    <name evidence="12" type="ORF">J8F10_02510</name>
</gene>
<dbReference type="Proteomes" id="UP000676565">
    <property type="component" value="Unassembled WGS sequence"/>
</dbReference>
<evidence type="ECO:0000256" key="7">
    <source>
        <dbReference type="ARBA" id="ARBA00022840"/>
    </source>
</evidence>
<proteinExistence type="predicted"/>
<keyword evidence="2" id="KW-0723">Serine/threonine-protein kinase</keyword>
<dbReference type="InterPro" id="IPR001611">
    <property type="entry name" value="Leu-rich_rpt"/>
</dbReference>
<dbReference type="InterPro" id="IPR032171">
    <property type="entry name" value="COR-A"/>
</dbReference>
<dbReference type="Gene3D" id="3.30.70.1390">
    <property type="entry name" value="ROC domain from the Parkinson's disease-associated leucine-rich repeat kinase 2"/>
    <property type="match status" value="1"/>
</dbReference>
<evidence type="ECO:0000313" key="12">
    <source>
        <dbReference type="EMBL" id="MBP3954169.1"/>
    </source>
</evidence>
<evidence type="ECO:0000259" key="11">
    <source>
        <dbReference type="PROSITE" id="PS51424"/>
    </source>
</evidence>
<dbReference type="Gene3D" id="3.80.10.10">
    <property type="entry name" value="Ribonuclease Inhibitor"/>
    <property type="match status" value="2"/>
</dbReference>
<dbReference type="PANTHER" id="PTHR13318:SF105">
    <property type="entry name" value="F-BOX_LRR-REPEAT PROTEIN 3"/>
    <property type="match status" value="1"/>
</dbReference>
<evidence type="ECO:0000256" key="6">
    <source>
        <dbReference type="ARBA" id="ARBA00022777"/>
    </source>
</evidence>
<evidence type="ECO:0000256" key="5">
    <source>
        <dbReference type="ARBA" id="ARBA00022741"/>
    </source>
</evidence>
<feature type="domain" description="Roc" evidence="11">
    <location>
        <begin position="365"/>
        <end position="553"/>
    </location>
</feature>
<dbReference type="EC" id="2.7.11.1" evidence="1"/>
<dbReference type="PRINTS" id="PR00449">
    <property type="entry name" value="RASTRNSFRMNG"/>
</dbReference>
<keyword evidence="13" id="KW-1185">Reference proteome</keyword>
<dbReference type="PROSITE" id="PS51424">
    <property type="entry name" value="ROC"/>
    <property type="match status" value="1"/>
</dbReference>
<evidence type="ECO:0000256" key="3">
    <source>
        <dbReference type="ARBA" id="ARBA00022679"/>
    </source>
</evidence>
<comment type="catalytic activity">
    <reaction evidence="10">
        <text>L-seryl-[protein] + ATP = O-phospho-L-seryl-[protein] + ADP + H(+)</text>
        <dbReference type="Rhea" id="RHEA:17989"/>
        <dbReference type="Rhea" id="RHEA-COMP:9863"/>
        <dbReference type="Rhea" id="RHEA-COMP:11604"/>
        <dbReference type="ChEBI" id="CHEBI:15378"/>
        <dbReference type="ChEBI" id="CHEBI:29999"/>
        <dbReference type="ChEBI" id="CHEBI:30616"/>
        <dbReference type="ChEBI" id="CHEBI:83421"/>
        <dbReference type="ChEBI" id="CHEBI:456216"/>
        <dbReference type="EC" id="2.7.11.1"/>
    </reaction>
</comment>
<dbReference type="Gene3D" id="1.10.10.2200">
    <property type="match status" value="1"/>
</dbReference>
<dbReference type="SUPFAM" id="SSF52047">
    <property type="entry name" value="RNI-like"/>
    <property type="match status" value="1"/>
</dbReference>
<evidence type="ECO:0000256" key="9">
    <source>
        <dbReference type="ARBA" id="ARBA00047899"/>
    </source>
</evidence>
<dbReference type="SMART" id="SM00367">
    <property type="entry name" value="LRR_CC"/>
    <property type="match status" value="9"/>
</dbReference>
<dbReference type="Gene3D" id="3.40.50.300">
    <property type="entry name" value="P-loop containing nucleotide triphosphate hydrolases"/>
    <property type="match status" value="1"/>
</dbReference>
<dbReference type="InterPro" id="IPR057207">
    <property type="entry name" value="FBXL15_LRR"/>
</dbReference>
<protein>
    <recommendedName>
        <fullName evidence="1">non-specific serine/threonine protein kinase</fullName>
        <ecNumber evidence="1">2.7.11.1</ecNumber>
    </recommendedName>
</protein>
<keyword evidence="3" id="KW-0808">Transferase</keyword>
<dbReference type="InterPro" id="IPR027417">
    <property type="entry name" value="P-loop_NTPase"/>
</dbReference>
<dbReference type="EMBL" id="JAGKQQ010000001">
    <property type="protein sequence ID" value="MBP3954169.1"/>
    <property type="molecule type" value="Genomic_DNA"/>
</dbReference>
<comment type="caution">
    <text evidence="12">The sequence shown here is derived from an EMBL/GenBank/DDBJ whole genome shotgun (WGS) entry which is preliminary data.</text>
</comment>
<keyword evidence="4" id="KW-0677">Repeat</keyword>
<evidence type="ECO:0000313" key="13">
    <source>
        <dbReference type="Proteomes" id="UP000676565"/>
    </source>
</evidence>
<keyword evidence="8" id="KW-0342">GTP-binding</keyword>
<evidence type="ECO:0000256" key="2">
    <source>
        <dbReference type="ARBA" id="ARBA00022527"/>
    </source>
</evidence>
<accession>A0ABS5BKE0</accession>
<dbReference type="Gene3D" id="1.10.10.10">
    <property type="entry name" value="Winged helix-like DNA-binding domain superfamily/Winged helix DNA-binding domain"/>
    <property type="match status" value="1"/>
</dbReference>
<evidence type="ECO:0000256" key="1">
    <source>
        <dbReference type="ARBA" id="ARBA00012513"/>
    </source>
</evidence>
<comment type="catalytic activity">
    <reaction evidence="9">
        <text>L-threonyl-[protein] + ATP = O-phospho-L-threonyl-[protein] + ADP + H(+)</text>
        <dbReference type="Rhea" id="RHEA:46608"/>
        <dbReference type="Rhea" id="RHEA-COMP:11060"/>
        <dbReference type="Rhea" id="RHEA-COMP:11605"/>
        <dbReference type="ChEBI" id="CHEBI:15378"/>
        <dbReference type="ChEBI" id="CHEBI:30013"/>
        <dbReference type="ChEBI" id="CHEBI:30616"/>
        <dbReference type="ChEBI" id="CHEBI:61977"/>
        <dbReference type="ChEBI" id="CHEBI:456216"/>
        <dbReference type="EC" id="2.7.11.1"/>
    </reaction>
</comment>
<dbReference type="Pfam" id="PF25372">
    <property type="entry name" value="DUF7885"/>
    <property type="match status" value="1"/>
</dbReference>
<dbReference type="InterPro" id="IPR006553">
    <property type="entry name" value="Leu-rich_rpt_Cys-con_subtyp"/>
</dbReference>
<sequence length="917" mass="102882">MQSPVVKYILAEYSRKPSPILELPHGLSKNDFADLAHAAGVFSTVNELRLRSSDADWIFGGLTTFALRLKALSSLDLGGSDDISDIGLRAITNHLPALTTLRLTNCARVTDAGVMAIASNLPAITELDLQGCNQLTDAAFIATADKFPVLRQLYLWRCDQLTDAAFVAIASKRPALIQLFLGGCNRVTDVGITAITDGLRTLTHLDLGNCNQLTDAGVLAVADRLPALTHLALTYCNQLTDASISAIADSLPALTYLDLTDCNRVTNLGVTAVFDRLTALTHLYLWGCKRVTILPDSIGRLHKLEGLYLDGTRLTQLPIALRRLRRLRNLDVHNVPALKLPEELTLNAEKPWAILDYYFRTTTEGKRTLNEAKLILVGNEAVGKTSLVNFLVHKRPCKDTSKTVGVEIVEGVDVKSWDVDKDAAGDTPLKLNMWDFGGQQVLYETHQFFLTARSLYLIVLEARRENANEQEANLHTWLRSIRTRTVQSVPVIVVINKSEAPHDLRLDEARLLHEFPNIRGFIRTSCRDPKKHKEGGRGIGELRKAIVDVIRADLPHIRDQIPVSYFIIMEQLAKTARRSFILNTKDYRKKCAAQNVTETREQNDLLTLLDCIGMVVKYDDTTLLDPNWLTTAVYQVLTHQAVVESEGQFARSDLGKLLAELSAKDYPPERWPFIAEMMKRFGLSFELPGQPDHYLLPNQLPVNDPQPPWDEKDSLRFRYEYRHTPPRGLFPRLIVQAHRHLTSPRVAWLSGVQLEIQSCPVLVRMNRQERRANISVRGPKNKRRDALSVIREYFGSVHALNRFEPNTDFTSQVPVDVPGKPDAAFDFEELETYERNGVDTILYKGCDLKFSVKELLAGVGPEPMQHNRSANRVYNDNRVTNVNNSGTMTATAINDSDVLAGKVDVSIDPHWRHQTDQ</sequence>
<name>A0ABS5BKE0_9BACT</name>
<evidence type="ECO:0000256" key="8">
    <source>
        <dbReference type="ARBA" id="ARBA00023134"/>
    </source>
</evidence>
<keyword evidence="6" id="KW-0418">Kinase</keyword>
<dbReference type="SUPFAM" id="SSF52540">
    <property type="entry name" value="P-loop containing nucleoside triphosphate hydrolases"/>
    <property type="match status" value="1"/>
</dbReference>
<dbReference type="PANTHER" id="PTHR13318">
    <property type="entry name" value="PARTNER OF PAIRED, ISOFORM B-RELATED"/>
    <property type="match status" value="1"/>
</dbReference>
<dbReference type="Pfam" id="PF08477">
    <property type="entry name" value="Roc"/>
    <property type="match status" value="1"/>
</dbReference>
<dbReference type="InterPro" id="IPR036388">
    <property type="entry name" value="WH-like_DNA-bd_sf"/>
</dbReference>
<dbReference type="RefSeq" id="WP_210652312.1">
    <property type="nucleotide sequence ID" value="NZ_JAGKQQ010000001.1"/>
</dbReference>
<dbReference type="Pfam" id="PF25497">
    <property type="entry name" value="COR-B"/>
    <property type="match status" value="1"/>
</dbReference>
<keyword evidence="5" id="KW-0547">Nucleotide-binding</keyword>
<evidence type="ECO:0000256" key="10">
    <source>
        <dbReference type="ARBA" id="ARBA00048679"/>
    </source>
</evidence>
<dbReference type="InterPro" id="IPR032675">
    <property type="entry name" value="LRR_dom_sf"/>
</dbReference>
<dbReference type="Gene3D" id="3.30.310.200">
    <property type="match status" value="1"/>
</dbReference>